<gene>
    <name evidence="1" type="ORF">PEVE_00021281</name>
</gene>
<dbReference type="EMBL" id="CALNXI010000285">
    <property type="protein sequence ID" value="CAH3024010.1"/>
    <property type="molecule type" value="Genomic_DNA"/>
</dbReference>
<comment type="caution">
    <text evidence="1">The sequence shown here is derived from an EMBL/GenBank/DDBJ whole genome shotgun (WGS) entry which is preliminary data.</text>
</comment>
<protein>
    <submittedName>
        <fullName evidence="1">Uncharacterized protein</fullName>
    </submittedName>
</protein>
<reference evidence="1 2" key="1">
    <citation type="submission" date="2022-05" db="EMBL/GenBank/DDBJ databases">
        <authorList>
            <consortium name="Genoscope - CEA"/>
            <person name="William W."/>
        </authorList>
    </citation>
    <scope>NUCLEOTIDE SEQUENCE [LARGE SCALE GENOMIC DNA]</scope>
</reference>
<dbReference type="Proteomes" id="UP001159427">
    <property type="component" value="Unassembled WGS sequence"/>
</dbReference>
<keyword evidence="2" id="KW-1185">Reference proteome</keyword>
<evidence type="ECO:0000313" key="1">
    <source>
        <dbReference type="EMBL" id="CAH3024010.1"/>
    </source>
</evidence>
<proteinExistence type="predicted"/>
<sequence>MKKVLNLWSGRRLSILGRIAIVKTLALSKLVYNCSVLDTPTDFAKEVNKVIFPFIWNFKPDKIKRNTLTGPVSKGGLSMVNFADVEKSLKAAWVNRYCSSDGHHWCALLDSHLEKFGCSFLFRCNYDLKFLDLEGLPLFYSNTLTVWQIHLTRYRSVLMKSKRKNFGITALLRSAERRFFYKECVGKGILRIKGILNAYDN</sequence>
<name>A0ABN8M8H4_9CNID</name>
<accession>A0ABN8M8H4</accession>
<feature type="non-terminal residue" evidence="1">
    <location>
        <position position="201"/>
    </location>
</feature>
<evidence type="ECO:0000313" key="2">
    <source>
        <dbReference type="Proteomes" id="UP001159427"/>
    </source>
</evidence>
<organism evidence="1 2">
    <name type="scientific">Porites evermanni</name>
    <dbReference type="NCBI Taxonomy" id="104178"/>
    <lineage>
        <taxon>Eukaryota</taxon>
        <taxon>Metazoa</taxon>
        <taxon>Cnidaria</taxon>
        <taxon>Anthozoa</taxon>
        <taxon>Hexacorallia</taxon>
        <taxon>Scleractinia</taxon>
        <taxon>Fungiina</taxon>
        <taxon>Poritidae</taxon>
        <taxon>Porites</taxon>
    </lineage>
</organism>